<dbReference type="EMBL" id="CP076136">
    <property type="protein sequence ID" value="QWG22281.1"/>
    <property type="molecule type" value="Genomic_DNA"/>
</dbReference>
<accession>A0A975NX53</accession>
<protein>
    <submittedName>
        <fullName evidence="1">Uncharacterized protein</fullName>
    </submittedName>
</protein>
<reference evidence="1 2" key="1">
    <citation type="submission" date="2021-06" db="EMBL/GenBank/DDBJ databases">
        <title>Bradyrhizobium sp. S2-11-4 Genome sequencing.</title>
        <authorList>
            <person name="Jin L."/>
        </authorList>
    </citation>
    <scope>NUCLEOTIDE SEQUENCE [LARGE SCALE GENOMIC DNA]</scope>
    <source>
        <strain evidence="1 2">S2-11-4</strain>
    </source>
</reference>
<dbReference type="Proteomes" id="UP000676951">
    <property type="component" value="Chromosome"/>
</dbReference>
<dbReference type="RefSeq" id="WP_215603050.1">
    <property type="nucleotide sequence ID" value="NZ_CP076136.1"/>
</dbReference>
<evidence type="ECO:0000313" key="1">
    <source>
        <dbReference type="EMBL" id="QWG22281.1"/>
    </source>
</evidence>
<dbReference type="AlphaFoldDB" id="A0A975NX53"/>
<proteinExistence type="predicted"/>
<sequence>MLPHSRKFSFRTALVVRPPQGQLIPAPPVVQAKAGQTGQMFAITPAPPASFAPDTPQAVPNICLGATSAFGIQIVRLGPDGQARGEGSVGSVTS</sequence>
<evidence type="ECO:0000313" key="2">
    <source>
        <dbReference type="Proteomes" id="UP000676951"/>
    </source>
</evidence>
<name>A0A975NX53_9BRAD</name>
<gene>
    <name evidence="1" type="ORF">KMZ93_20230</name>
</gene>
<organism evidence="1 2">
    <name type="scientific">Bradyrhizobium sediminis</name>
    <dbReference type="NCBI Taxonomy" id="2840469"/>
    <lineage>
        <taxon>Bacteria</taxon>
        <taxon>Pseudomonadati</taxon>
        <taxon>Pseudomonadota</taxon>
        <taxon>Alphaproteobacteria</taxon>
        <taxon>Hyphomicrobiales</taxon>
        <taxon>Nitrobacteraceae</taxon>
        <taxon>Bradyrhizobium</taxon>
    </lineage>
</organism>
<keyword evidence="2" id="KW-1185">Reference proteome</keyword>